<evidence type="ECO:0000313" key="4">
    <source>
        <dbReference type="WBParaSite" id="HCON_00180660-00001"/>
    </source>
</evidence>
<evidence type="ECO:0000256" key="2">
    <source>
        <dbReference type="SAM" id="MobiDB-lite"/>
    </source>
</evidence>
<dbReference type="AlphaFoldDB" id="A0A7I4Z5M8"/>
<dbReference type="InterPro" id="IPR005312">
    <property type="entry name" value="DUF1759"/>
</dbReference>
<feature type="region of interest" description="Disordered" evidence="2">
    <location>
        <begin position="316"/>
        <end position="373"/>
    </location>
</feature>
<evidence type="ECO:0000313" key="3">
    <source>
        <dbReference type="Proteomes" id="UP000025227"/>
    </source>
</evidence>
<dbReference type="OMA" id="MEPRENM"/>
<accession>A0A7I4Z5M8</accession>
<feature type="coiled-coil region" evidence="1">
    <location>
        <begin position="121"/>
        <end position="158"/>
    </location>
</feature>
<sequence length="403" mass="46473">MLLRARIRAIKSAESMEPRENMQQATSETHAQAAMPRKVELPTLPIPKFKGNIWEWENFWELFNANVHSQELPELFKFNYLLDALQGEAKESVRKFQVTKDNYTKAIEYLHTRYGSGEELIQKLVDRLEEFQLRSQSLKDQRSLMEQMQVIIEQLRKRGEQVDSQWMTKKVLSKFPEELQQKVLKKRSLSSNQQPFSMQGLFDLMEEALSGEEMIHAYLDKEAKITLRSADERETTQYRKNRMFPCMYCKGDHKPAACGNLRTPQERAQYLREKGLCLLCASAEHATTDCKRQPCFRCKGLHHTSCCFKPIANQKASSTQPCKDGAHSKTQTQPERPDKRAGKKLPKTPTNVNLVTNKNPNTETNVEEPSQNEGIILAIQPASDRFEPRKTLSYGRNLCGESK</sequence>
<name>A0A7I4Z5M8_HAECO</name>
<dbReference type="PANTHER" id="PTHR47331">
    <property type="entry name" value="PHD-TYPE DOMAIN-CONTAINING PROTEIN"/>
    <property type="match status" value="1"/>
</dbReference>
<protein>
    <submittedName>
        <fullName evidence="4">DUF1758 domain-containing protein</fullName>
    </submittedName>
</protein>
<evidence type="ECO:0000256" key="1">
    <source>
        <dbReference type="SAM" id="Coils"/>
    </source>
</evidence>
<dbReference type="Pfam" id="PF03564">
    <property type="entry name" value="DUF1759"/>
    <property type="match status" value="1"/>
</dbReference>
<organism evidence="3 4">
    <name type="scientific">Haemonchus contortus</name>
    <name type="common">Barber pole worm</name>
    <dbReference type="NCBI Taxonomy" id="6289"/>
    <lineage>
        <taxon>Eukaryota</taxon>
        <taxon>Metazoa</taxon>
        <taxon>Ecdysozoa</taxon>
        <taxon>Nematoda</taxon>
        <taxon>Chromadorea</taxon>
        <taxon>Rhabditida</taxon>
        <taxon>Rhabditina</taxon>
        <taxon>Rhabditomorpha</taxon>
        <taxon>Strongyloidea</taxon>
        <taxon>Trichostrongylidae</taxon>
        <taxon>Haemonchus</taxon>
    </lineage>
</organism>
<reference evidence="4" key="1">
    <citation type="submission" date="2020-12" db="UniProtKB">
        <authorList>
            <consortium name="WormBaseParasite"/>
        </authorList>
    </citation>
    <scope>IDENTIFICATION</scope>
    <source>
        <strain evidence="4">MHco3</strain>
    </source>
</reference>
<dbReference type="OrthoDB" id="7444419at2759"/>
<dbReference type="WBParaSite" id="HCON_00180660-00001">
    <property type="protein sequence ID" value="HCON_00180660-00001"/>
    <property type="gene ID" value="HCON_00180660"/>
</dbReference>
<dbReference type="Proteomes" id="UP000025227">
    <property type="component" value="Unplaced"/>
</dbReference>
<keyword evidence="3" id="KW-1185">Reference proteome</keyword>
<feature type="compositionally biased region" description="Polar residues" evidence="2">
    <location>
        <begin position="348"/>
        <end position="373"/>
    </location>
</feature>
<proteinExistence type="predicted"/>
<keyword evidence="1" id="KW-0175">Coiled coil</keyword>